<name>A0A7S1YHG0_9STRA</name>
<dbReference type="AlphaFoldDB" id="A0A7S1YHG0"/>
<evidence type="ECO:0000256" key="1">
    <source>
        <dbReference type="SAM" id="Phobius"/>
    </source>
</evidence>
<gene>
    <name evidence="2" type="ORF">GOCE00092_LOCUS21375</name>
</gene>
<organism evidence="2">
    <name type="scientific">Grammatophora oceanica</name>
    <dbReference type="NCBI Taxonomy" id="210454"/>
    <lineage>
        <taxon>Eukaryota</taxon>
        <taxon>Sar</taxon>
        <taxon>Stramenopiles</taxon>
        <taxon>Ochrophyta</taxon>
        <taxon>Bacillariophyta</taxon>
        <taxon>Fragilariophyceae</taxon>
        <taxon>Fragilariophycidae</taxon>
        <taxon>Rhabdonematales</taxon>
        <taxon>Grammatophoraceae</taxon>
        <taxon>Grammatophora</taxon>
    </lineage>
</organism>
<reference evidence="2" key="1">
    <citation type="submission" date="2021-01" db="EMBL/GenBank/DDBJ databases">
        <authorList>
            <person name="Corre E."/>
            <person name="Pelletier E."/>
            <person name="Niang G."/>
            <person name="Scheremetjew M."/>
            <person name="Finn R."/>
            <person name="Kale V."/>
            <person name="Holt S."/>
            <person name="Cochrane G."/>
            <person name="Meng A."/>
            <person name="Brown T."/>
            <person name="Cohen L."/>
        </authorList>
    </citation>
    <scope>NUCLEOTIDE SEQUENCE</scope>
    <source>
        <strain evidence="2">CCMP 410</strain>
    </source>
</reference>
<proteinExistence type="predicted"/>
<evidence type="ECO:0000313" key="2">
    <source>
        <dbReference type="EMBL" id="CAD9300348.1"/>
    </source>
</evidence>
<keyword evidence="1" id="KW-0472">Membrane</keyword>
<dbReference type="EMBL" id="HBGK01040958">
    <property type="protein sequence ID" value="CAD9300348.1"/>
    <property type="molecule type" value="Transcribed_RNA"/>
</dbReference>
<keyword evidence="1" id="KW-1133">Transmembrane helix</keyword>
<evidence type="ECO:0008006" key="3">
    <source>
        <dbReference type="Google" id="ProtNLM"/>
    </source>
</evidence>
<sequence>MNECNLRASSSNKSVELAAFVSVSPLSFLLVCFSLTRIFLLHLQKQKLPQSRLSAFLRLPARRAHHVQHQEKVRVSVLNFSSSFSTNKVTLEERRKYVAWRGSSFCCCCLRRICRVSCRTYSNIRNVSTHSDSSSLFRFLLFCLPHPA</sequence>
<accession>A0A7S1YHG0</accession>
<keyword evidence="1" id="KW-0812">Transmembrane</keyword>
<feature type="transmembrane region" description="Helical" evidence="1">
    <location>
        <begin position="17"/>
        <end position="40"/>
    </location>
</feature>
<protein>
    <recommendedName>
        <fullName evidence="3">Transmembrane protein</fullName>
    </recommendedName>
</protein>